<gene>
    <name evidence="1" type="ORF">SAMN05518863_11542</name>
</gene>
<organism evidence="1 2">
    <name type="scientific">Candidatus Pantoea symbiotica</name>
    <dbReference type="NCBI Taxonomy" id="1884370"/>
    <lineage>
        <taxon>Bacteria</taxon>
        <taxon>Pseudomonadati</taxon>
        <taxon>Pseudomonadota</taxon>
        <taxon>Gammaproteobacteria</taxon>
        <taxon>Enterobacterales</taxon>
        <taxon>Erwiniaceae</taxon>
        <taxon>Pantoea</taxon>
    </lineage>
</organism>
<protein>
    <submittedName>
        <fullName evidence="1">Uncharacterized protein</fullName>
    </submittedName>
</protein>
<dbReference type="Proteomes" id="UP000198841">
    <property type="component" value="Unassembled WGS sequence"/>
</dbReference>
<evidence type="ECO:0000313" key="1">
    <source>
        <dbReference type="EMBL" id="SFK99823.1"/>
    </source>
</evidence>
<keyword evidence="2" id="KW-1185">Reference proteome</keyword>
<accession>A0A1I4E3I7</accession>
<comment type="caution">
    <text evidence="1">The sequence shown here is derived from an EMBL/GenBank/DDBJ whole genome shotgun (WGS) entry which is preliminary data.</text>
</comment>
<name>A0A1I4E3I7_9GAMM</name>
<proteinExistence type="predicted"/>
<reference evidence="1 2" key="1">
    <citation type="submission" date="2016-10" db="EMBL/GenBank/DDBJ databases">
        <authorList>
            <person name="Varghese N."/>
            <person name="Submissions S."/>
        </authorList>
    </citation>
    <scope>NUCLEOTIDE SEQUENCE [LARGE SCALE GENOMIC DNA]</scope>
    <source>
        <strain evidence="1 2">YR512</strain>
    </source>
</reference>
<sequence length="37" mass="4441">MTLSVRVLHYRKYPLSQRNINIVWLLIKPVSEKMARS</sequence>
<evidence type="ECO:0000313" key="2">
    <source>
        <dbReference type="Proteomes" id="UP000198841"/>
    </source>
</evidence>
<dbReference type="EMBL" id="FOSD01000015">
    <property type="protein sequence ID" value="SFK99823.1"/>
    <property type="molecule type" value="Genomic_DNA"/>
</dbReference>